<organism evidence="2 3">
    <name type="scientific">Vespula germanica</name>
    <name type="common">German yellow jacket</name>
    <name type="synonym">Paravespula germanica</name>
    <dbReference type="NCBI Taxonomy" id="30212"/>
    <lineage>
        <taxon>Eukaryota</taxon>
        <taxon>Metazoa</taxon>
        <taxon>Ecdysozoa</taxon>
        <taxon>Arthropoda</taxon>
        <taxon>Hexapoda</taxon>
        <taxon>Insecta</taxon>
        <taxon>Pterygota</taxon>
        <taxon>Neoptera</taxon>
        <taxon>Endopterygota</taxon>
        <taxon>Hymenoptera</taxon>
        <taxon>Apocrita</taxon>
        <taxon>Aculeata</taxon>
        <taxon>Vespoidea</taxon>
        <taxon>Vespidae</taxon>
        <taxon>Vespinae</taxon>
        <taxon>Vespula</taxon>
    </lineage>
</organism>
<name>A0A834U5L1_VESGE</name>
<protein>
    <submittedName>
        <fullName evidence="2">Uncharacterized protein</fullName>
    </submittedName>
</protein>
<evidence type="ECO:0000256" key="1">
    <source>
        <dbReference type="SAM" id="MobiDB-lite"/>
    </source>
</evidence>
<dbReference type="AlphaFoldDB" id="A0A834U5L1"/>
<feature type="region of interest" description="Disordered" evidence="1">
    <location>
        <begin position="42"/>
        <end position="78"/>
    </location>
</feature>
<dbReference type="Proteomes" id="UP000617340">
    <property type="component" value="Unassembled WGS sequence"/>
</dbReference>
<gene>
    <name evidence="2" type="ORF">HZH68_000001</name>
</gene>
<keyword evidence="3" id="KW-1185">Reference proteome</keyword>
<comment type="caution">
    <text evidence="2">The sequence shown here is derived from an EMBL/GenBank/DDBJ whole genome shotgun (WGS) entry which is preliminary data.</text>
</comment>
<accession>A0A834U5L1</accession>
<evidence type="ECO:0000313" key="3">
    <source>
        <dbReference type="Proteomes" id="UP000617340"/>
    </source>
</evidence>
<proteinExistence type="predicted"/>
<reference evidence="2" key="1">
    <citation type="journal article" date="2020" name="G3 (Bethesda)">
        <title>High-Quality Assemblies for Three Invasive Social Wasps from the &lt;i&gt;Vespula&lt;/i&gt; Genus.</title>
        <authorList>
            <person name="Harrop T.W.R."/>
            <person name="Guhlin J."/>
            <person name="McLaughlin G.M."/>
            <person name="Permina E."/>
            <person name="Stockwell P."/>
            <person name="Gilligan J."/>
            <person name="Le Lec M.F."/>
            <person name="Gruber M.A.M."/>
            <person name="Quinn O."/>
            <person name="Lovegrove M."/>
            <person name="Duncan E.J."/>
            <person name="Remnant E.J."/>
            <person name="Van Eeckhoven J."/>
            <person name="Graham B."/>
            <person name="Knapp R.A."/>
            <person name="Langford K.W."/>
            <person name="Kronenberg Z."/>
            <person name="Press M.O."/>
            <person name="Eacker S.M."/>
            <person name="Wilson-Rankin E.E."/>
            <person name="Purcell J."/>
            <person name="Lester P.J."/>
            <person name="Dearden P.K."/>
        </authorList>
    </citation>
    <scope>NUCLEOTIDE SEQUENCE</scope>
    <source>
        <strain evidence="2">Linc-1</strain>
    </source>
</reference>
<sequence length="78" mass="8532">MYDTVRTEGPVKCCQIACSLLGIVRRLVKSIRDTMLEFFTPVPGSLNRQPEPGQPVSAGPSLPFRSTGDNNNAVLDLR</sequence>
<feature type="compositionally biased region" description="Polar residues" evidence="1">
    <location>
        <begin position="67"/>
        <end position="78"/>
    </location>
</feature>
<evidence type="ECO:0000313" key="2">
    <source>
        <dbReference type="EMBL" id="KAF7417348.1"/>
    </source>
</evidence>
<dbReference type="EMBL" id="JACSDZ010000001">
    <property type="protein sequence ID" value="KAF7417348.1"/>
    <property type="molecule type" value="Genomic_DNA"/>
</dbReference>